<feature type="domain" description="Dystroglycan-type cadherin-like" evidence="1">
    <location>
        <begin position="869"/>
        <end position="958"/>
    </location>
</feature>
<dbReference type="InterPro" id="IPR015919">
    <property type="entry name" value="Cadherin-like_sf"/>
</dbReference>
<dbReference type="Proteomes" id="UP000557307">
    <property type="component" value="Unassembled WGS sequence"/>
</dbReference>
<feature type="domain" description="Dystroglycan-type cadherin-like" evidence="1">
    <location>
        <begin position="1050"/>
        <end position="1139"/>
    </location>
</feature>
<protein>
    <recommendedName>
        <fullName evidence="1">Dystroglycan-type cadherin-like domain-containing protein</fullName>
    </recommendedName>
</protein>
<dbReference type="InterPro" id="IPR026444">
    <property type="entry name" value="Secre_tail"/>
</dbReference>
<keyword evidence="3" id="KW-1185">Reference proteome</keyword>
<organism evidence="2 3">
    <name type="scientific">Rhabdobacter roseus</name>
    <dbReference type="NCBI Taxonomy" id="1655419"/>
    <lineage>
        <taxon>Bacteria</taxon>
        <taxon>Pseudomonadati</taxon>
        <taxon>Bacteroidota</taxon>
        <taxon>Cytophagia</taxon>
        <taxon>Cytophagales</taxon>
        <taxon>Cytophagaceae</taxon>
        <taxon>Rhabdobacter</taxon>
    </lineage>
</organism>
<gene>
    <name evidence="2" type="ORF">HNQ92_000171</name>
</gene>
<feature type="domain" description="Dystroglycan-type cadherin-like" evidence="1">
    <location>
        <begin position="416"/>
        <end position="506"/>
    </location>
</feature>
<feature type="domain" description="Dystroglycan-type cadherin-like" evidence="1">
    <location>
        <begin position="959"/>
        <end position="1049"/>
    </location>
</feature>
<dbReference type="InterPro" id="IPR013783">
    <property type="entry name" value="Ig-like_fold"/>
</dbReference>
<feature type="domain" description="Dystroglycan-type cadherin-like" evidence="1">
    <location>
        <begin position="1140"/>
        <end position="1230"/>
    </location>
</feature>
<sequence>MFTEDLIVDPVVENNPPTVKVPIPDQQGTVDQWFQMEISRETFQDEDGSIVALEPQALPPGLVLNGWSLEGRPTQAGVFTATVKAYDNGGATVSTSFKFTVAQAPPEEPKVNHRVSLYVAGNFLTRRFLRDIQDNDTLRGADMQQTLNILVSPQSGTVGSYAFNLTGPYTISSVDDRAPYGLFGDNGGLIFPSGNYLLTIQAYTGSTTSSTLLGQEAVRFVIENDEVEGNQPPVLYKKPVDLFAKVSEPFQYRISDSTFVDPDGTIKTYTIAGLPDGLTGDGTLIQGTPTKSGIFTVKVKATDNEGASAETQFTFSVSTDNFPPVVNGLIPDLTASLGKSYSYGLPDDLFFDPDGKIVSISIVGAPAGLVVTGSELKGTPTAEGVYQMVATATDNSGASVQVIFKLTVVRENQPPVVAKDIADQFATAGRPFTFEIPQGTFVDPDGPIIRLETTGLPVGLSSTGYVISGVPADTGSYQITVKAYDAAEAWVETSFILKVGASNLPPELTKPIPDLVAVLGQTFSFQADEYFRDPDGEVESISIVGAPAGLSSKGALLEGTPTAEGVYQMVATATDNSGASVQVIFKLTVVRENQPPVVAKDIPDQFATAGKPFTYEIAQGTFVDSDGAVVRLETTGLPAGLNSTGYVISGVPADTGSYKIVVRAYDAAEAWVETTFVLKVGASNLPPELSKPIPDLVAVLGQAFSFEAAEYFRDPDGEITSIQLVGAPAGLAVTGSELKGTPTAEGVYQMVATATDNSGASVQVIFKLTVVRENQPPVVAKDIPDQFATAGKSFTYEIAQGTFVDPDGTVVRLETTGLPTGLSSTGYVISGVPADTGSYKIVVRAYDAGDAWVETSFLIKVGASNLPPELAKPIPDLVAVLGAAFSFEAAEYFRDPDGEITSIQLVGAPAGLAVTGSELKGTPTAEGVYQMVATATDNSGASVQVIFKLTVVRENQPPVVAKDIPDQFATAGKPFTYEIAQGTFVDSDGAVVRLETTGLPAGLNSTGYVISGVPADTGSYKIVVRAYDAAEAWVETTFVLKVGASNLPPELAKPIPDLMAVLGESFSFNAAEYFRDPDGEVVSIQLVGAPAGLAVTGSELKGTPTAEGVYQMVATATDNSGASVQVIFKLTVVRENQPPVVAKDIPDQFATAGKPFTFEISQGTFVDPDGPIIRLETTGLPTGLSSTGYVISGVPADTGSYKIVVRAYDAAEAWVETTFVLKVGASNLPPELSKPIPDLVAVIGQVFNFDAAEYFRDPDGEVVSVAYTSSLPTGLTANGSKLGGNPTAAGTYTLKVKARDDKGAETEVSFKLRVERPELYIDLYQAGNAETRKKLRAIANADIIAIGTLPDLVNIFVSSNATISSIVFEMAGPVVRKFTDESTPYGLFGDNEGFKPAIGTYQIKVSAYRGGTLITSRTIRFDFIRAGDSNVREGVAEFLPELLSEPWKAFPNPYVDRVQIQLDVYESTTIKEVAVYSADGRALPLRDSQWRQEGRVLQVDLSESTSLPGAYLLRVGDSAGKQRTLRILKAP</sequence>
<feature type="domain" description="Dystroglycan-type cadherin-like" evidence="1">
    <location>
        <begin position="1231"/>
        <end position="1321"/>
    </location>
</feature>
<accession>A0A840TPS1</accession>
<name>A0A840TPS1_9BACT</name>
<comment type="caution">
    <text evidence="2">The sequence shown here is derived from an EMBL/GenBank/DDBJ whole genome shotgun (WGS) entry which is preliminary data.</text>
</comment>
<dbReference type="SUPFAM" id="SSF49313">
    <property type="entry name" value="Cadherin-like"/>
    <property type="match status" value="13"/>
</dbReference>
<dbReference type="NCBIfam" id="TIGR04183">
    <property type="entry name" value="Por_Secre_tail"/>
    <property type="match status" value="1"/>
</dbReference>
<dbReference type="InterPro" id="IPR006644">
    <property type="entry name" value="Cadg"/>
</dbReference>
<dbReference type="Gene3D" id="2.60.40.10">
    <property type="entry name" value="Immunoglobulins"/>
    <property type="match status" value="13"/>
</dbReference>
<proteinExistence type="predicted"/>
<feature type="domain" description="Dystroglycan-type cadherin-like" evidence="1">
    <location>
        <begin position="597"/>
        <end position="687"/>
    </location>
</feature>
<evidence type="ECO:0000313" key="3">
    <source>
        <dbReference type="Proteomes" id="UP000557307"/>
    </source>
</evidence>
<reference evidence="2 3" key="1">
    <citation type="submission" date="2020-08" db="EMBL/GenBank/DDBJ databases">
        <title>Genomic Encyclopedia of Type Strains, Phase IV (KMG-IV): sequencing the most valuable type-strain genomes for metagenomic binning, comparative biology and taxonomic classification.</title>
        <authorList>
            <person name="Goeker M."/>
        </authorList>
    </citation>
    <scope>NUCLEOTIDE SEQUENCE [LARGE SCALE GENOMIC DNA]</scope>
    <source>
        <strain evidence="2 3">DSM 105074</strain>
    </source>
</reference>
<feature type="domain" description="Dystroglycan-type cadherin-like" evidence="1">
    <location>
        <begin position="507"/>
        <end position="596"/>
    </location>
</feature>
<dbReference type="GO" id="GO:0005509">
    <property type="term" value="F:calcium ion binding"/>
    <property type="evidence" value="ECO:0007669"/>
    <property type="project" value="InterPro"/>
</dbReference>
<feature type="domain" description="Dystroglycan-type cadherin-like" evidence="1">
    <location>
        <begin position="18"/>
        <end position="108"/>
    </location>
</feature>
<dbReference type="InterPro" id="IPR043555">
    <property type="entry name" value="SRPX-like"/>
</dbReference>
<evidence type="ECO:0000313" key="2">
    <source>
        <dbReference type="EMBL" id="MBB5282050.1"/>
    </source>
</evidence>
<feature type="domain" description="Dystroglycan-type cadherin-like" evidence="1">
    <location>
        <begin position="325"/>
        <end position="415"/>
    </location>
</feature>
<dbReference type="Pfam" id="PF05345">
    <property type="entry name" value="He_PIG"/>
    <property type="match status" value="13"/>
</dbReference>
<dbReference type="EMBL" id="JACHGF010000001">
    <property type="protein sequence ID" value="MBB5282050.1"/>
    <property type="molecule type" value="Genomic_DNA"/>
</dbReference>
<dbReference type="SMART" id="SM00736">
    <property type="entry name" value="CADG"/>
    <property type="match status" value="13"/>
</dbReference>
<feature type="domain" description="Dystroglycan-type cadherin-like" evidence="1">
    <location>
        <begin position="778"/>
        <end position="868"/>
    </location>
</feature>
<feature type="domain" description="Dystroglycan-type cadherin-like" evidence="1">
    <location>
        <begin position="688"/>
        <end position="777"/>
    </location>
</feature>
<dbReference type="PANTHER" id="PTHR46343:SF2">
    <property type="entry name" value="SUSHI_VON WILLEBRAND FACTOR TYPE A_EGF_PENTRAXIN DOMAIN-CONTAINING 1"/>
    <property type="match status" value="1"/>
</dbReference>
<evidence type="ECO:0000259" key="1">
    <source>
        <dbReference type="SMART" id="SM00736"/>
    </source>
</evidence>
<feature type="domain" description="Dystroglycan-type cadherin-like" evidence="1">
    <location>
        <begin position="234"/>
        <end position="324"/>
    </location>
</feature>
<dbReference type="GO" id="GO:0016020">
    <property type="term" value="C:membrane"/>
    <property type="evidence" value="ECO:0007669"/>
    <property type="project" value="InterPro"/>
</dbReference>
<dbReference type="RefSeq" id="WP_246439392.1">
    <property type="nucleotide sequence ID" value="NZ_JACHGF010000001.1"/>
</dbReference>
<dbReference type="PANTHER" id="PTHR46343">
    <property type="entry name" value="HYR DOMAIN-CONTAINING PROTEIN"/>
    <property type="match status" value="1"/>
</dbReference>